<gene>
    <name evidence="5" type="ORF">Gocc_0118</name>
</gene>
<dbReference type="Gene3D" id="3.40.50.720">
    <property type="entry name" value="NAD(P)-binding Rossmann-like Domain"/>
    <property type="match status" value="1"/>
</dbReference>
<comment type="caution">
    <text evidence="5">The sequence shown here is derived from an EMBL/GenBank/DDBJ whole genome shotgun (WGS) entry which is preliminary data.</text>
</comment>
<keyword evidence="6" id="KW-1185">Reference proteome</keyword>
<dbReference type="OrthoDB" id="256869at2"/>
<dbReference type="Pfam" id="PF01408">
    <property type="entry name" value="GFO_IDH_MocA"/>
    <property type="match status" value="1"/>
</dbReference>
<dbReference type="Gene3D" id="3.30.360.10">
    <property type="entry name" value="Dihydrodipicolinate Reductase, domain 2"/>
    <property type="match status" value="1"/>
</dbReference>
<dbReference type="Pfam" id="PF22725">
    <property type="entry name" value="GFO_IDH_MocA_C3"/>
    <property type="match status" value="1"/>
</dbReference>
<dbReference type="Proteomes" id="UP000254134">
    <property type="component" value="Unassembled WGS sequence"/>
</dbReference>
<dbReference type="GO" id="GO:0016491">
    <property type="term" value="F:oxidoreductase activity"/>
    <property type="evidence" value="ECO:0007669"/>
    <property type="project" value="UniProtKB-KW"/>
</dbReference>
<comment type="similarity">
    <text evidence="1">Belongs to the Gfo/Idh/MocA family.</text>
</comment>
<organism evidence="5 6">
    <name type="scientific">Gaiella occulta</name>
    <dbReference type="NCBI Taxonomy" id="1002870"/>
    <lineage>
        <taxon>Bacteria</taxon>
        <taxon>Bacillati</taxon>
        <taxon>Actinomycetota</taxon>
        <taxon>Thermoleophilia</taxon>
        <taxon>Gaiellales</taxon>
        <taxon>Gaiellaceae</taxon>
        <taxon>Gaiella</taxon>
    </lineage>
</organism>
<dbReference type="NCBIfam" id="TIGR04380">
    <property type="entry name" value="myo_inos_iolG"/>
    <property type="match status" value="1"/>
</dbReference>
<dbReference type="PANTHER" id="PTHR42840:SF3">
    <property type="entry name" value="BINDING ROSSMANN FOLD OXIDOREDUCTASE, PUTATIVE (AFU_ORTHOLOGUE AFUA_2G10240)-RELATED"/>
    <property type="match status" value="1"/>
</dbReference>
<sequence length="337" mass="35239">MSAPVRVGVLGAGRIGRMHAELVARRVPGLALAAVHDVDGAAARETAAALGVEAARSVEELLASPAVDAVAICTTTGTHVDLLVAAASSGKPIFCEKPLSLDLAEADRGLAAVERAGVLLQVGFNRRFDPAHRSVRDAVASGAIGETHLVRISSRDPAPPPIAYVRASGGIFLDMTIHDFDMARYVTGSEVEEVYARGEVRIDPAIGAEGDFDTAVVTLRHADGTLTVIDNSRQAAYGFDQRVEAFGSRGMAASENPPAHTGAVRTAEGTRTPALPHFFLERYLPSYLAEWEAFAEALRAGGPSPVSGADGRAPLVIGLAARRSAREGRPVRVAEIG</sequence>
<reference evidence="5 6" key="1">
    <citation type="submission" date="2018-07" db="EMBL/GenBank/DDBJ databases">
        <title>High-quality-draft genome sequence of Gaiella occulta.</title>
        <authorList>
            <person name="Severino R."/>
            <person name="Froufe H.J.C."/>
            <person name="Rainey F.A."/>
            <person name="Barroso C."/>
            <person name="Albuquerque L."/>
            <person name="Lobo-Da-Cunha A."/>
            <person name="Da Costa M.S."/>
            <person name="Egas C."/>
        </authorList>
    </citation>
    <scope>NUCLEOTIDE SEQUENCE [LARGE SCALE GENOMIC DNA]</scope>
    <source>
        <strain evidence="5 6">F2-233</strain>
    </source>
</reference>
<reference evidence="6" key="2">
    <citation type="journal article" date="2019" name="MicrobiologyOpen">
        <title>High-quality draft genome sequence of Gaiella occulta isolated from a 150 meter deep mineral water borehole and comparison with the genome sequences of other deep-branching lineages of the phylum Actinobacteria.</title>
        <authorList>
            <person name="Severino R."/>
            <person name="Froufe H.J.C."/>
            <person name="Barroso C."/>
            <person name="Albuquerque L."/>
            <person name="Lobo-da-Cunha A."/>
            <person name="da Costa M.S."/>
            <person name="Egas C."/>
        </authorList>
    </citation>
    <scope>NUCLEOTIDE SEQUENCE [LARGE SCALE GENOMIC DNA]</scope>
    <source>
        <strain evidence="6">F2-233</strain>
    </source>
</reference>
<evidence type="ECO:0000259" key="4">
    <source>
        <dbReference type="Pfam" id="PF22725"/>
    </source>
</evidence>
<dbReference type="EMBL" id="QQZY01000001">
    <property type="protein sequence ID" value="RDI75699.1"/>
    <property type="molecule type" value="Genomic_DNA"/>
</dbReference>
<dbReference type="InterPro" id="IPR030827">
    <property type="entry name" value="Myo_inos_IolG"/>
</dbReference>
<evidence type="ECO:0000256" key="2">
    <source>
        <dbReference type="ARBA" id="ARBA00023002"/>
    </source>
</evidence>
<dbReference type="InterPro" id="IPR036291">
    <property type="entry name" value="NAD(P)-bd_dom_sf"/>
</dbReference>
<proteinExistence type="inferred from homology"/>
<dbReference type="RefSeq" id="WP_114794599.1">
    <property type="nucleotide sequence ID" value="NZ_QQZY01000001.1"/>
</dbReference>
<dbReference type="InterPro" id="IPR055170">
    <property type="entry name" value="GFO_IDH_MocA-like_dom"/>
</dbReference>
<dbReference type="SUPFAM" id="SSF55347">
    <property type="entry name" value="Glyceraldehyde-3-phosphate dehydrogenase-like, C-terminal domain"/>
    <property type="match status" value="1"/>
</dbReference>
<evidence type="ECO:0000256" key="1">
    <source>
        <dbReference type="ARBA" id="ARBA00010928"/>
    </source>
</evidence>
<evidence type="ECO:0000313" key="5">
    <source>
        <dbReference type="EMBL" id="RDI75699.1"/>
    </source>
</evidence>
<accession>A0A7M2Z0R4</accession>
<feature type="domain" description="GFO/IDH/MocA-like oxidoreductase" evidence="4">
    <location>
        <begin position="132"/>
        <end position="252"/>
    </location>
</feature>
<feature type="domain" description="Gfo/Idh/MocA-like oxidoreductase N-terminal" evidence="3">
    <location>
        <begin position="5"/>
        <end position="124"/>
    </location>
</feature>
<dbReference type="InterPro" id="IPR000683">
    <property type="entry name" value="Gfo/Idh/MocA-like_OxRdtase_N"/>
</dbReference>
<protein>
    <submittedName>
        <fullName evidence="5">Putative dehydrogenase</fullName>
    </submittedName>
</protein>
<dbReference type="PANTHER" id="PTHR42840">
    <property type="entry name" value="NAD(P)-BINDING ROSSMANN-FOLD SUPERFAMILY PROTEIN-RELATED"/>
    <property type="match status" value="1"/>
</dbReference>
<keyword evidence="2" id="KW-0560">Oxidoreductase</keyword>
<evidence type="ECO:0000313" key="6">
    <source>
        <dbReference type="Proteomes" id="UP000254134"/>
    </source>
</evidence>
<dbReference type="AlphaFoldDB" id="A0A7M2Z0R4"/>
<dbReference type="GO" id="GO:0000166">
    <property type="term" value="F:nucleotide binding"/>
    <property type="evidence" value="ECO:0007669"/>
    <property type="project" value="InterPro"/>
</dbReference>
<name>A0A7M2Z0R4_9ACTN</name>
<evidence type="ECO:0000259" key="3">
    <source>
        <dbReference type="Pfam" id="PF01408"/>
    </source>
</evidence>
<dbReference type="SUPFAM" id="SSF51735">
    <property type="entry name" value="NAD(P)-binding Rossmann-fold domains"/>
    <property type="match status" value="1"/>
</dbReference>